<proteinExistence type="predicted"/>
<feature type="non-terminal residue" evidence="7">
    <location>
        <position position="133"/>
    </location>
</feature>
<evidence type="ECO:0000256" key="5">
    <source>
        <dbReference type="SAM" id="Phobius"/>
    </source>
</evidence>
<accession>A0ABN9C5M6</accession>
<keyword evidence="8" id="KW-1185">Reference proteome</keyword>
<dbReference type="InterPro" id="IPR011527">
    <property type="entry name" value="ABC1_TM_dom"/>
</dbReference>
<dbReference type="Pfam" id="PF00664">
    <property type="entry name" value="ABC_membrane"/>
    <property type="match status" value="1"/>
</dbReference>
<evidence type="ECO:0000256" key="3">
    <source>
        <dbReference type="ARBA" id="ARBA00022989"/>
    </source>
</evidence>
<dbReference type="PROSITE" id="PS50929">
    <property type="entry name" value="ABC_TM1F"/>
    <property type="match status" value="1"/>
</dbReference>
<organism evidence="7 8">
    <name type="scientific">Staurois parvus</name>
    <dbReference type="NCBI Taxonomy" id="386267"/>
    <lineage>
        <taxon>Eukaryota</taxon>
        <taxon>Metazoa</taxon>
        <taxon>Chordata</taxon>
        <taxon>Craniata</taxon>
        <taxon>Vertebrata</taxon>
        <taxon>Euteleostomi</taxon>
        <taxon>Amphibia</taxon>
        <taxon>Batrachia</taxon>
        <taxon>Anura</taxon>
        <taxon>Neobatrachia</taxon>
        <taxon>Ranoidea</taxon>
        <taxon>Ranidae</taxon>
        <taxon>Staurois</taxon>
    </lineage>
</organism>
<gene>
    <name evidence="7" type="ORF">SPARVUS_LOCUS4245250</name>
</gene>
<dbReference type="EMBL" id="CATNWA010007708">
    <property type="protein sequence ID" value="CAI9554567.1"/>
    <property type="molecule type" value="Genomic_DNA"/>
</dbReference>
<dbReference type="Proteomes" id="UP001162483">
    <property type="component" value="Unassembled WGS sequence"/>
</dbReference>
<keyword evidence="3 5" id="KW-1133">Transmembrane helix</keyword>
<evidence type="ECO:0000256" key="2">
    <source>
        <dbReference type="ARBA" id="ARBA00022692"/>
    </source>
</evidence>
<comment type="caution">
    <text evidence="7">The sequence shown here is derived from an EMBL/GenBank/DDBJ whole genome shotgun (WGS) entry which is preliminary data.</text>
</comment>
<evidence type="ECO:0000313" key="7">
    <source>
        <dbReference type="EMBL" id="CAI9554567.1"/>
    </source>
</evidence>
<keyword evidence="2 5" id="KW-0812">Transmembrane</keyword>
<dbReference type="InterPro" id="IPR039421">
    <property type="entry name" value="Type_1_exporter"/>
</dbReference>
<evidence type="ECO:0000256" key="1">
    <source>
        <dbReference type="ARBA" id="ARBA00004141"/>
    </source>
</evidence>
<dbReference type="PANTHER" id="PTHR43394">
    <property type="entry name" value="ATP-DEPENDENT PERMEASE MDL1, MITOCHONDRIAL"/>
    <property type="match status" value="1"/>
</dbReference>
<feature type="non-terminal residue" evidence="7">
    <location>
        <position position="1"/>
    </location>
</feature>
<dbReference type="InterPro" id="IPR036640">
    <property type="entry name" value="ABC1_TM_sf"/>
</dbReference>
<dbReference type="PANTHER" id="PTHR43394:SF13">
    <property type="entry name" value="ANTIGEN PEPTIDE TRANSPORTER 1"/>
    <property type="match status" value="1"/>
</dbReference>
<feature type="transmembrane region" description="Helical" evidence="5">
    <location>
        <begin position="92"/>
        <end position="114"/>
    </location>
</feature>
<name>A0ABN9C5M6_9NEOB</name>
<evidence type="ECO:0000313" key="8">
    <source>
        <dbReference type="Proteomes" id="UP001162483"/>
    </source>
</evidence>
<evidence type="ECO:0000256" key="4">
    <source>
        <dbReference type="ARBA" id="ARBA00023136"/>
    </source>
</evidence>
<sequence length="133" mass="14287">PGNLYAQLVYEAYALHYTVPLRHHARATAIGSLLPESGQAGPGIPLKSQSGGSGTFSNMKTVRSFANEEGECLRHETKLKDTYQLNRKESMAYAFSAMANSFVGLALKVGILYFGGRLVTKGEVSGGELVSFV</sequence>
<comment type="subcellular location">
    <subcellularLocation>
        <location evidence="1">Membrane</location>
        <topology evidence="1">Multi-pass membrane protein</topology>
    </subcellularLocation>
</comment>
<feature type="domain" description="ABC transmembrane type-1" evidence="6">
    <location>
        <begin position="55"/>
        <end position="133"/>
    </location>
</feature>
<dbReference type="SUPFAM" id="SSF90123">
    <property type="entry name" value="ABC transporter transmembrane region"/>
    <property type="match status" value="1"/>
</dbReference>
<reference evidence="7" key="1">
    <citation type="submission" date="2023-05" db="EMBL/GenBank/DDBJ databases">
        <authorList>
            <person name="Stuckert A."/>
        </authorList>
    </citation>
    <scope>NUCLEOTIDE SEQUENCE</scope>
</reference>
<protein>
    <recommendedName>
        <fullName evidence="6">ABC transmembrane type-1 domain-containing protein</fullName>
    </recommendedName>
</protein>
<evidence type="ECO:0000259" key="6">
    <source>
        <dbReference type="PROSITE" id="PS50929"/>
    </source>
</evidence>
<keyword evidence="4 5" id="KW-0472">Membrane</keyword>
<dbReference type="Gene3D" id="1.20.1560.10">
    <property type="entry name" value="ABC transporter type 1, transmembrane domain"/>
    <property type="match status" value="1"/>
</dbReference>